<gene>
    <name evidence="2" type="ORF">ER308_05390</name>
</gene>
<dbReference type="OrthoDB" id="9808002at2"/>
<dbReference type="SUPFAM" id="SSF53383">
    <property type="entry name" value="PLP-dependent transferases"/>
    <property type="match status" value="1"/>
</dbReference>
<feature type="domain" description="Aminotransferase class V" evidence="1">
    <location>
        <begin position="77"/>
        <end position="360"/>
    </location>
</feature>
<dbReference type="InterPro" id="IPR015424">
    <property type="entry name" value="PyrdxlP-dep_Trfase"/>
</dbReference>
<dbReference type="AlphaFoldDB" id="A0A411YL67"/>
<keyword evidence="3" id="KW-1185">Reference proteome</keyword>
<dbReference type="PANTHER" id="PTHR43586:SF15">
    <property type="entry name" value="BLR3095 PROTEIN"/>
    <property type="match status" value="1"/>
</dbReference>
<protein>
    <submittedName>
        <fullName evidence="2">Aminotransferase class V-fold PLP-dependent enzyme</fullName>
    </submittedName>
</protein>
<dbReference type="EMBL" id="CP036402">
    <property type="protein sequence ID" value="QBI21920.1"/>
    <property type="molecule type" value="Genomic_DNA"/>
</dbReference>
<evidence type="ECO:0000313" key="3">
    <source>
        <dbReference type="Proteomes" id="UP000291469"/>
    </source>
</evidence>
<dbReference type="GO" id="GO:0008483">
    <property type="term" value="F:transaminase activity"/>
    <property type="evidence" value="ECO:0007669"/>
    <property type="project" value="UniProtKB-KW"/>
</dbReference>
<reference evidence="2 3" key="1">
    <citation type="submission" date="2019-01" db="EMBL/GenBank/DDBJ databases">
        <title>Egibacter rhizosphaerae EGI 80759T.</title>
        <authorList>
            <person name="Chen D.-D."/>
            <person name="Tian Y."/>
            <person name="Jiao J.-Y."/>
            <person name="Zhang X.-T."/>
            <person name="Zhang Y.-G."/>
            <person name="Zhang Y."/>
            <person name="Xiao M."/>
            <person name="Shu W.-S."/>
            <person name="Li W.-J."/>
        </authorList>
    </citation>
    <scope>NUCLEOTIDE SEQUENCE [LARGE SCALE GENOMIC DNA]</scope>
    <source>
        <strain evidence="2 3">EGI 80759</strain>
    </source>
</reference>
<organism evidence="2 3">
    <name type="scientific">Egibacter rhizosphaerae</name>
    <dbReference type="NCBI Taxonomy" id="1670831"/>
    <lineage>
        <taxon>Bacteria</taxon>
        <taxon>Bacillati</taxon>
        <taxon>Actinomycetota</taxon>
        <taxon>Nitriliruptoria</taxon>
        <taxon>Egibacterales</taxon>
        <taxon>Egibacteraceae</taxon>
        <taxon>Egibacter</taxon>
    </lineage>
</organism>
<evidence type="ECO:0000259" key="1">
    <source>
        <dbReference type="Pfam" id="PF00266"/>
    </source>
</evidence>
<keyword evidence="2" id="KW-0808">Transferase</keyword>
<name>A0A411YL67_9ACTN</name>
<dbReference type="InterPro" id="IPR000192">
    <property type="entry name" value="Aminotrans_V_dom"/>
</dbReference>
<dbReference type="InterPro" id="IPR015422">
    <property type="entry name" value="PyrdxlP-dep_Trfase_small"/>
</dbReference>
<dbReference type="Gene3D" id="3.90.1150.10">
    <property type="entry name" value="Aspartate Aminotransferase, domain 1"/>
    <property type="match status" value="1"/>
</dbReference>
<keyword evidence="2" id="KW-0032">Aminotransferase</keyword>
<dbReference type="InterPro" id="IPR015421">
    <property type="entry name" value="PyrdxlP-dep_Trfase_major"/>
</dbReference>
<evidence type="ECO:0000313" key="2">
    <source>
        <dbReference type="EMBL" id="QBI21920.1"/>
    </source>
</evidence>
<dbReference type="Gene3D" id="3.40.640.10">
    <property type="entry name" value="Type I PLP-dependent aspartate aminotransferase-like (Major domain)"/>
    <property type="match status" value="1"/>
</dbReference>
<dbReference type="Pfam" id="PF00266">
    <property type="entry name" value="Aminotran_5"/>
    <property type="match status" value="1"/>
</dbReference>
<accession>A0A411YL67</accession>
<dbReference type="PANTHER" id="PTHR43586">
    <property type="entry name" value="CYSTEINE DESULFURASE"/>
    <property type="match status" value="1"/>
</dbReference>
<dbReference type="KEGG" id="erz:ER308_05390"/>
<proteinExistence type="predicted"/>
<sequence length="386" mass="41039">MDPQRDAFELADDVAYLNTAYIGPLLRDVAAAGHAAIERRAAPWRIRPEDFFSEVERLRARTAELLERSGLEGATAEGVALVPSVSYGITTAARNVGLGAGRTVIVLEEQFPSNVYPWRELATDVGGRVVTVARPSDDDWAGAVERAIDERTDVVAVPPVHWTDGTRVDLARVGAAARAVGAALVVDATQALGAVSLPLAEAEPDFLVAACYKWLLGPYSLGILWAAPQRREGRPLEASWMAREGSDDFARVAEYRDDLRPGARRYDVGETANFTLVPMAVAAMERLLDWGVERIEATLAARTHELAAAASTVGATPPPVAARSSHMLGLSLPGGIGTEGLAASLADHAVHVSVRGAAVRVAPHLHTTDEDVARFREALAAAVARG</sequence>
<dbReference type="Proteomes" id="UP000291469">
    <property type="component" value="Chromosome"/>
</dbReference>